<dbReference type="PANTHER" id="PTHR43752:SF2">
    <property type="entry name" value="BNR_ASP-BOX REPEAT FAMILY PROTEIN"/>
    <property type="match status" value="1"/>
</dbReference>
<keyword evidence="3" id="KW-0378">Hydrolase</keyword>
<feature type="signal peptide" evidence="1">
    <location>
        <begin position="1"/>
        <end position="21"/>
    </location>
</feature>
<dbReference type="Gene3D" id="2.120.10.10">
    <property type="match status" value="1"/>
</dbReference>
<gene>
    <name evidence="3" type="ORF">LOC68_24225</name>
</gene>
<evidence type="ECO:0000259" key="2">
    <source>
        <dbReference type="Pfam" id="PF13088"/>
    </source>
</evidence>
<accession>A0A9X1MS80</accession>
<protein>
    <submittedName>
        <fullName evidence="3">Glycoside hydrolase</fullName>
    </submittedName>
</protein>
<organism evidence="3 4">
    <name type="scientific">Blastopirellula sediminis</name>
    <dbReference type="NCBI Taxonomy" id="2894196"/>
    <lineage>
        <taxon>Bacteria</taxon>
        <taxon>Pseudomonadati</taxon>
        <taxon>Planctomycetota</taxon>
        <taxon>Planctomycetia</taxon>
        <taxon>Pirellulales</taxon>
        <taxon>Pirellulaceae</taxon>
        <taxon>Blastopirellula</taxon>
    </lineage>
</organism>
<dbReference type="AlphaFoldDB" id="A0A9X1MS80"/>
<dbReference type="GO" id="GO:0016787">
    <property type="term" value="F:hydrolase activity"/>
    <property type="evidence" value="ECO:0007669"/>
    <property type="project" value="UniProtKB-KW"/>
</dbReference>
<dbReference type="InterPro" id="IPR036278">
    <property type="entry name" value="Sialidase_sf"/>
</dbReference>
<proteinExistence type="predicted"/>
<dbReference type="Pfam" id="PF13088">
    <property type="entry name" value="BNR_2"/>
    <property type="match status" value="1"/>
</dbReference>
<dbReference type="CDD" id="cd15482">
    <property type="entry name" value="Sialidase_non-viral"/>
    <property type="match status" value="1"/>
</dbReference>
<feature type="chain" id="PRO_5040976379" evidence="1">
    <location>
        <begin position="22"/>
        <end position="373"/>
    </location>
</feature>
<dbReference type="EMBL" id="JAJKFT010000010">
    <property type="protein sequence ID" value="MCC9631515.1"/>
    <property type="molecule type" value="Genomic_DNA"/>
</dbReference>
<sequence length="373" mass="41936">MKSHLRISLLLSFLLSGLVHAQDSSVTINLAERSWQGIPGLERTAKGRLLVTWFSGGPKEPAPENTVLICYSDDAGKTFTEPEIVAKPTKDGTRCYDPTPWIDPQGRLWYIFSRSNRKTAQHGVFARICDDPDSTPLKFGEEFRVGYDVPFAFRMNKVTVLSSGEWLMPVTFAKEPVYDWQTGRNDKEQPSLHGVGISTDAGKSWQLFGAVESKPWALENMITELKDGRLWMLIRTNSGVLWESFSTDKGRTWSEGKPSKIKSPGSRFFIRRLASGNLLLVNHYRFQGRSHLTAQLSTDEGETWNEGLLLDERSGVSYPDGVEDKEGLIWITYDRDRGGSGEILMAKFREEDVAAGKDVSGQVQLKQVINRLN</sequence>
<dbReference type="Proteomes" id="UP001139103">
    <property type="component" value="Unassembled WGS sequence"/>
</dbReference>
<evidence type="ECO:0000256" key="1">
    <source>
        <dbReference type="SAM" id="SignalP"/>
    </source>
</evidence>
<reference evidence="3" key="1">
    <citation type="submission" date="2021-11" db="EMBL/GenBank/DDBJ databases">
        <title>Genome sequence.</title>
        <authorList>
            <person name="Sun Q."/>
        </authorList>
    </citation>
    <scope>NUCLEOTIDE SEQUENCE</scope>
    <source>
        <strain evidence="3">JC732</strain>
    </source>
</reference>
<dbReference type="RefSeq" id="WP_230223614.1">
    <property type="nucleotide sequence ID" value="NZ_JAJKFT010000010.1"/>
</dbReference>
<evidence type="ECO:0000313" key="4">
    <source>
        <dbReference type="Proteomes" id="UP001139103"/>
    </source>
</evidence>
<dbReference type="SUPFAM" id="SSF50939">
    <property type="entry name" value="Sialidases"/>
    <property type="match status" value="1"/>
</dbReference>
<dbReference type="PANTHER" id="PTHR43752">
    <property type="entry name" value="BNR/ASP-BOX REPEAT FAMILY PROTEIN"/>
    <property type="match status" value="1"/>
</dbReference>
<keyword evidence="1" id="KW-0732">Signal</keyword>
<name>A0A9X1MS80_9BACT</name>
<keyword evidence="4" id="KW-1185">Reference proteome</keyword>
<dbReference type="InterPro" id="IPR011040">
    <property type="entry name" value="Sialidase"/>
</dbReference>
<feature type="domain" description="Sialidase" evidence="2">
    <location>
        <begin position="47"/>
        <end position="329"/>
    </location>
</feature>
<evidence type="ECO:0000313" key="3">
    <source>
        <dbReference type="EMBL" id="MCC9631515.1"/>
    </source>
</evidence>
<comment type="caution">
    <text evidence="3">The sequence shown here is derived from an EMBL/GenBank/DDBJ whole genome shotgun (WGS) entry which is preliminary data.</text>
</comment>